<feature type="binding site" evidence="12 15">
    <location>
        <begin position="36"/>
        <end position="38"/>
    </location>
    <ligand>
        <name>FMN</name>
        <dbReference type="ChEBI" id="CHEBI:58210"/>
    </ligand>
</feature>
<evidence type="ECO:0000256" key="14">
    <source>
        <dbReference type="PIRSR" id="PIRSR006621-1"/>
    </source>
</evidence>
<dbReference type="PROSITE" id="PS01136">
    <property type="entry name" value="UPF0034"/>
    <property type="match status" value="1"/>
</dbReference>
<keyword evidence="7 12" id="KW-0521">NADP</keyword>
<keyword evidence="15" id="KW-0547">Nucleotide-binding</keyword>
<evidence type="ECO:0000256" key="11">
    <source>
        <dbReference type="ARBA" id="ARBA00048802"/>
    </source>
</evidence>
<comment type="cofactor">
    <cofactor evidence="1 12 13 15">
        <name>FMN</name>
        <dbReference type="ChEBI" id="CHEBI:58210"/>
    </cofactor>
</comment>
<evidence type="ECO:0000313" key="17">
    <source>
        <dbReference type="EMBL" id="SES85846.1"/>
    </source>
</evidence>
<comment type="similarity">
    <text evidence="13">Belongs to the dus family.</text>
</comment>
<dbReference type="InterPro" id="IPR004652">
    <property type="entry name" value="DusB-like"/>
</dbReference>
<organism evidence="17 18">
    <name type="scientific">Marinobacter segnicrescens</name>
    <dbReference type="NCBI Taxonomy" id="430453"/>
    <lineage>
        <taxon>Bacteria</taxon>
        <taxon>Pseudomonadati</taxon>
        <taxon>Pseudomonadota</taxon>
        <taxon>Gammaproteobacteria</taxon>
        <taxon>Pseudomonadales</taxon>
        <taxon>Marinobacteraceae</taxon>
        <taxon>Marinobacter</taxon>
    </lineage>
</organism>
<evidence type="ECO:0000256" key="10">
    <source>
        <dbReference type="ARBA" id="ARBA00048205"/>
    </source>
</evidence>
<dbReference type="Proteomes" id="UP000198762">
    <property type="component" value="Unassembled WGS sequence"/>
</dbReference>
<evidence type="ECO:0000256" key="6">
    <source>
        <dbReference type="ARBA" id="ARBA00022694"/>
    </source>
</evidence>
<feature type="binding site" evidence="12">
    <location>
        <begin position="220"/>
        <end position="222"/>
    </location>
    <ligand>
        <name>FMN</name>
        <dbReference type="ChEBI" id="CHEBI:58210"/>
    </ligand>
</feature>
<feature type="binding site" evidence="12 15">
    <location>
        <position position="159"/>
    </location>
    <ligand>
        <name>FMN</name>
        <dbReference type="ChEBI" id="CHEBI:58210"/>
    </ligand>
</feature>
<feature type="domain" description="DUS-like FMN-binding" evidence="16">
    <location>
        <begin position="34"/>
        <end position="334"/>
    </location>
</feature>
<feature type="binding site" evidence="12 15">
    <location>
        <begin position="244"/>
        <end position="245"/>
    </location>
    <ligand>
        <name>FMN</name>
        <dbReference type="ChEBI" id="CHEBI:58210"/>
    </ligand>
</feature>
<evidence type="ECO:0000256" key="3">
    <source>
        <dbReference type="ARBA" id="ARBA00022555"/>
    </source>
</evidence>
<comment type="function">
    <text evidence="2 12 13">Catalyzes the synthesis of 5,6-dihydrouridine (D), a modified base found in the D-loop of most tRNAs, via the reduction of the C5-C6 double bond in target uridines.</text>
</comment>
<feature type="binding site" evidence="15">
    <location>
        <position position="189"/>
    </location>
    <ligand>
        <name>FMN</name>
        <dbReference type="ChEBI" id="CHEBI:58210"/>
    </ligand>
</feature>
<dbReference type="GO" id="GO:0010181">
    <property type="term" value="F:FMN binding"/>
    <property type="evidence" value="ECO:0007669"/>
    <property type="project" value="UniProtKB-UniRule"/>
</dbReference>
<keyword evidence="18" id="KW-1185">Reference proteome</keyword>
<sequence>MVDSETVLVTDDGLRRMLPTVKIGPYTLPNSLVVAPMAGVTDRPFRQLCRRMGAGLAVSEMVIADPSLWHTRKSRLRLDHKGEPEPRSVQIAGGDPDMLANAARMNAEQGAQIIDINMGCPAKKVCNKAAGSALMKDEALVKDILHAVVQAVDVPVTLKMRTGWDRDNRNAVTIARMAEDAGIQALAVHGRTRADAYRGAAEYDTIAQVKEAVTIPVFANGDITTPQQAQAVLRHTAADGLLVGRGAQGRPWIFREIKHFLETGEVMAPPPLEEVEAILLDHLQALHCFYGDPMGVRIARKHVGWYLQAHDAGKQFRKRFNTLECAKAQSDSIQQYFAALRNGEVFAA</sequence>
<dbReference type="STRING" id="430453.SAMN04487962_10276"/>
<dbReference type="InterPro" id="IPR024036">
    <property type="entry name" value="tRNA-dHydroUridine_Synthase_C"/>
</dbReference>
<keyword evidence="5 12" id="KW-0288">FMN</keyword>
<keyword evidence="6 12" id="KW-0819">tRNA processing</keyword>
<dbReference type="AlphaFoldDB" id="A0A1H9ZVR0"/>
<comment type="catalytic activity">
    <reaction evidence="11 12">
        <text>a 5,6-dihydrouridine in tRNA + NAD(+) = a uridine in tRNA + NADH + H(+)</text>
        <dbReference type="Rhea" id="RHEA:54452"/>
        <dbReference type="Rhea" id="RHEA-COMP:13339"/>
        <dbReference type="Rhea" id="RHEA-COMP:13887"/>
        <dbReference type="ChEBI" id="CHEBI:15378"/>
        <dbReference type="ChEBI" id="CHEBI:57540"/>
        <dbReference type="ChEBI" id="CHEBI:57945"/>
        <dbReference type="ChEBI" id="CHEBI:65315"/>
        <dbReference type="ChEBI" id="CHEBI:74443"/>
    </reaction>
</comment>
<dbReference type="Gene3D" id="1.10.1200.80">
    <property type="entry name" value="Putative flavin oxidoreducatase, domain 2"/>
    <property type="match status" value="1"/>
</dbReference>
<evidence type="ECO:0000256" key="1">
    <source>
        <dbReference type="ARBA" id="ARBA00001917"/>
    </source>
</evidence>
<evidence type="ECO:0000256" key="2">
    <source>
        <dbReference type="ARBA" id="ARBA00002790"/>
    </source>
</evidence>
<dbReference type="Gene3D" id="3.20.20.70">
    <property type="entry name" value="Aldolase class I"/>
    <property type="match status" value="1"/>
</dbReference>
<evidence type="ECO:0000256" key="7">
    <source>
        <dbReference type="ARBA" id="ARBA00022857"/>
    </source>
</evidence>
<evidence type="ECO:0000256" key="12">
    <source>
        <dbReference type="HAMAP-Rule" id="MF_02042"/>
    </source>
</evidence>
<proteinExistence type="inferred from homology"/>
<gene>
    <name evidence="12" type="primary">dusB</name>
    <name evidence="17" type="ORF">SAMN04487962_10276</name>
</gene>
<name>A0A1H9ZVR0_9GAMM</name>
<evidence type="ECO:0000256" key="5">
    <source>
        <dbReference type="ARBA" id="ARBA00022643"/>
    </source>
</evidence>
<keyword evidence="9 12" id="KW-0560">Oxidoreductase</keyword>
<dbReference type="HAMAP" id="MF_02042">
    <property type="entry name" value="DusB_subfam"/>
    <property type="match status" value="1"/>
</dbReference>
<dbReference type="InterPro" id="IPR001269">
    <property type="entry name" value="DUS_fam"/>
</dbReference>
<dbReference type="PIRSF" id="PIRSF006621">
    <property type="entry name" value="Dus"/>
    <property type="match status" value="1"/>
</dbReference>
<evidence type="ECO:0000256" key="4">
    <source>
        <dbReference type="ARBA" id="ARBA00022630"/>
    </source>
</evidence>
<keyword evidence="8 12" id="KW-0694">RNA-binding</keyword>
<feature type="active site" description="Proton donor" evidence="12 14">
    <location>
        <position position="120"/>
    </location>
</feature>
<accession>A0A1H9ZVR0</accession>
<dbReference type="InterPro" id="IPR018517">
    <property type="entry name" value="tRNA_hU_synthase_CS"/>
</dbReference>
<dbReference type="CDD" id="cd02801">
    <property type="entry name" value="DUS_like_FMN"/>
    <property type="match status" value="1"/>
</dbReference>
<dbReference type="InterPro" id="IPR035587">
    <property type="entry name" value="DUS-like_FMN-bd"/>
</dbReference>
<evidence type="ECO:0000256" key="9">
    <source>
        <dbReference type="ARBA" id="ARBA00023002"/>
    </source>
</evidence>
<comment type="similarity">
    <text evidence="12">Belongs to the Dus family. DusB subfamily.</text>
</comment>
<keyword evidence="3 12" id="KW-0820">tRNA-binding</keyword>
<dbReference type="GO" id="GO:0017150">
    <property type="term" value="F:tRNA dihydrouridine synthase activity"/>
    <property type="evidence" value="ECO:0007669"/>
    <property type="project" value="UniProtKB-UniRule"/>
</dbReference>
<comment type="catalytic activity">
    <reaction evidence="10 12">
        <text>a 5,6-dihydrouridine in tRNA + NADP(+) = a uridine in tRNA + NADPH + H(+)</text>
        <dbReference type="Rhea" id="RHEA:23624"/>
        <dbReference type="Rhea" id="RHEA-COMP:13339"/>
        <dbReference type="Rhea" id="RHEA-COMP:13887"/>
        <dbReference type="ChEBI" id="CHEBI:15378"/>
        <dbReference type="ChEBI" id="CHEBI:57783"/>
        <dbReference type="ChEBI" id="CHEBI:58349"/>
        <dbReference type="ChEBI" id="CHEBI:65315"/>
        <dbReference type="ChEBI" id="CHEBI:74443"/>
    </reaction>
</comment>
<dbReference type="NCBIfam" id="TIGR00737">
    <property type="entry name" value="nifR3_yhdG"/>
    <property type="match status" value="1"/>
</dbReference>
<dbReference type="InterPro" id="IPR013785">
    <property type="entry name" value="Aldolase_TIM"/>
</dbReference>
<evidence type="ECO:0000259" key="16">
    <source>
        <dbReference type="Pfam" id="PF01207"/>
    </source>
</evidence>
<dbReference type="GO" id="GO:0050660">
    <property type="term" value="F:flavin adenine dinucleotide binding"/>
    <property type="evidence" value="ECO:0007669"/>
    <property type="project" value="InterPro"/>
</dbReference>
<dbReference type="PANTHER" id="PTHR45846:SF1">
    <property type="entry name" value="TRNA-DIHYDROURIDINE(47) SYNTHASE [NAD(P)(+)]-LIKE"/>
    <property type="match status" value="1"/>
</dbReference>
<dbReference type="Pfam" id="PF01207">
    <property type="entry name" value="Dus"/>
    <property type="match status" value="1"/>
</dbReference>
<dbReference type="GO" id="GO:0000049">
    <property type="term" value="F:tRNA binding"/>
    <property type="evidence" value="ECO:0007669"/>
    <property type="project" value="UniProtKB-UniRule"/>
</dbReference>
<evidence type="ECO:0000256" key="15">
    <source>
        <dbReference type="PIRSR" id="PIRSR006621-2"/>
    </source>
</evidence>
<dbReference type="PANTHER" id="PTHR45846">
    <property type="entry name" value="TRNA-DIHYDROURIDINE(47) SYNTHASE [NAD(P)(+)]-LIKE"/>
    <property type="match status" value="1"/>
</dbReference>
<dbReference type="EC" id="1.3.1.-" evidence="12"/>
<evidence type="ECO:0000313" key="18">
    <source>
        <dbReference type="Proteomes" id="UP000198762"/>
    </source>
</evidence>
<dbReference type="EMBL" id="FOHZ01000002">
    <property type="protein sequence ID" value="SES85846.1"/>
    <property type="molecule type" value="Genomic_DNA"/>
</dbReference>
<protein>
    <recommendedName>
        <fullName evidence="12">tRNA-dihydrouridine synthase B</fullName>
        <ecNumber evidence="12">1.3.1.-</ecNumber>
    </recommendedName>
</protein>
<feature type="binding site" evidence="12 15">
    <location>
        <position position="90"/>
    </location>
    <ligand>
        <name>FMN</name>
        <dbReference type="ChEBI" id="CHEBI:58210"/>
    </ligand>
</feature>
<reference evidence="18" key="1">
    <citation type="submission" date="2016-10" db="EMBL/GenBank/DDBJ databases">
        <authorList>
            <person name="Varghese N."/>
            <person name="Submissions S."/>
        </authorList>
    </citation>
    <scope>NUCLEOTIDE SEQUENCE [LARGE SCALE GENOMIC DNA]</scope>
    <source>
        <strain evidence="18">CGMCC 1.6489</strain>
    </source>
</reference>
<dbReference type="InterPro" id="IPR032887">
    <property type="entry name" value="DusB"/>
</dbReference>
<evidence type="ECO:0000256" key="13">
    <source>
        <dbReference type="PIRNR" id="PIRNR006621"/>
    </source>
</evidence>
<evidence type="ECO:0000256" key="8">
    <source>
        <dbReference type="ARBA" id="ARBA00022884"/>
    </source>
</evidence>
<keyword evidence="4 12" id="KW-0285">Flavoprotein</keyword>
<dbReference type="SUPFAM" id="SSF51395">
    <property type="entry name" value="FMN-linked oxidoreductases"/>
    <property type="match status" value="1"/>
</dbReference>